<accession>A0A660L9R9</accession>
<dbReference type="Gene3D" id="3.40.430.10">
    <property type="entry name" value="Dihydrofolate Reductase, subunit A"/>
    <property type="match status" value="1"/>
</dbReference>
<proteinExistence type="predicted"/>
<dbReference type="AlphaFoldDB" id="A0A660L9R9"/>
<evidence type="ECO:0000313" key="2">
    <source>
        <dbReference type="Proteomes" id="UP000278962"/>
    </source>
</evidence>
<dbReference type="EMBL" id="RBIL01000001">
    <property type="protein sequence ID" value="RKQ90690.1"/>
    <property type="molecule type" value="Genomic_DNA"/>
</dbReference>
<dbReference type="InterPro" id="IPR024072">
    <property type="entry name" value="DHFR-like_dom_sf"/>
</dbReference>
<organism evidence="1 2">
    <name type="scientific">Solirubrobacter pauli</name>
    <dbReference type="NCBI Taxonomy" id="166793"/>
    <lineage>
        <taxon>Bacteria</taxon>
        <taxon>Bacillati</taxon>
        <taxon>Actinomycetota</taxon>
        <taxon>Thermoleophilia</taxon>
        <taxon>Solirubrobacterales</taxon>
        <taxon>Solirubrobacteraceae</taxon>
        <taxon>Solirubrobacter</taxon>
    </lineage>
</organism>
<name>A0A660L9R9_9ACTN</name>
<dbReference type="SUPFAM" id="SSF53597">
    <property type="entry name" value="Dihydrofolate reductase-like"/>
    <property type="match status" value="1"/>
</dbReference>
<gene>
    <name evidence="1" type="ORF">C8N24_0503</name>
</gene>
<sequence length="166" mass="18462">MNVSADGYVMDAEGNFDWAEPADDVLAFWTERQRNTSLDVYGRNLYEAMRYWESPREGSSKGDLEFADAWQRTQRIVVSTTLESAVRARLVRDPSHVPDADGIVHVGGPTLAAAMIDRIQEFWTVVGPAAVGGGTPFFPAGVRLKLKLVESKRFDSGPVLLRYQRA</sequence>
<keyword evidence="2" id="KW-1185">Reference proteome</keyword>
<dbReference type="RefSeq" id="WP_147447581.1">
    <property type="nucleotide sequence ID" value="NZ_RBIL01000001.1"/>
</dbReference>
<protein>
    <submittedName>
        <fullName evidence="1">Dihydrofolate reductase</fullName>
    </submittedName>
</protein>
<comment type="caution">
    <text evidence="1">The sequence shown here is derived from an EMBL/GenBank/DDBJ whole genome shotgun (WGS) entry which is preliminary data.</text>
</comment>
<evidence type="ECO:0000313" key="1">
    <source>
        <dbReference type="EMBL" id="RKQ90690.1"/>
    </source>
</evidence>
<dbReference type="Proteomes" id="UP000278962">
    <property type="component" value="Unassembled WGS sequence"/>
</dbReference>
<dbReference type="OrthoDB" id="7949219at2"/>
<reference evidence="1 2" key="1">
    <citation type="submission" date="2018-10" db="EMBL/GenBank/DDBJ databases">
        <title>Genomic Encyclopedia of Archaeal and Bacterial Type Strains, Phase II (KMG-II): from individual species to whole genera.</title>
        <authorList>
            <person name="Goeker M."/>
        </authorList>
    </citation>
    <scope>NUCLEOTIDE SEQUENCE [LARGE SCALE GENOMIC DNA]</scope>
    <source>
        <strain evidence="1 2">DSM 14954</strain>
    </source>
</reference>